<dbReference type="SUPFAM" id="SSF56112">
    <property type="entry name" value="Protein kinase-like (PK-like)"/>
    <property type="match status" value="1"/>
</dbReference>
<evidence type="ECO:0000256" key="6">
    <source>
        <dbReference type="ARBA" id="ARBA00022840"/>
    </source>
</evidence>
<dbReference type="InterPro" id="IPR050205">
    <property type="entry name" value="CDPK_Ser/Thr_kinases"/>
</dbReference>
<evidence type="ECO:0000256" key="4">
    <source>
        <dbReference type="ARBA" id="ARBA00022741"/>
    </source>
</evidence>
<name>A0A8I6RJK7_CIMLE</name>
<evidence type="ECO:0000256" key="1">
    <source>
        <dbReference type="ARBA" id="ARBA00006692"/>
    </source>
</evidence>
<comment type="similarity">
    <text evidence="1">Belongs to the protein kinase superfamily. CAMK Ser/Thr protein kinase family.</text>
</comment>
<dbReference type="EnsemblMetazoa" id="XM_014389009.2">
    <property type="protein sequence ID" value="XP_014244495.1"/>
    <property type="gene ID" value="LOC106663850"/>
</dbReference>
<dbReference type="Gene3D" id="1.10.510.10">
    <property type="entry name" value="Transferase(Phosphotransferase) domain 1"/>
    <property type="match status" value="1"/>
</dbReference>
<keyword evidence="5" id="KW-0418">Kinase</keyword>
<dbReference type="GO" id="GO:0005524">
    <property type="term" value="F:ATP binding"/>
    <property type="evidence" value="ECO:0007669"/>
    <property type="project" value="UniProtKB-KW"/>
</dbReference>
<evidence type="ECO:0000313" key="8">
    <source>
        <dbReference type="EnsemblMetazoa" id="XP_014244496.1"/>
    </source>
</evidence>
<keyword evidence="2" id="KW-0723">Serine/threonine-protein kinase</keyword>
<dbReference type="RefSeq" id="XP_014244496.1">
    <property type="nucleotide sequence ID" value="XM_014389010.2"/>
</dbReference>
<dbReference type="OrthoDB" id="40902at2759"/>
<dbReference type="Proteomes" id="UP000494040">
    <property type="component" value="Unassembled WGS sequence"/>
</dbReference>
<proteinExistence type="inferred from homology"/>
<dbReference type="OMA" id="CRCAGSI"/>
<protein>
    <recommendedName>
        <fullName evidence="7">Protein kinase domain-containing protein</fullName>
    </recommendedName>
</protein>
<dbReference type="InterPro" id="IPR000719">
    <property type="entry name" value="Prot_kinase_dom"/>
</dbReference>
<dbReference type="Pfam" id="PF00069">
    <property type="entry name" value="Pkinase"/>
    <property type="match status" value="1"/>
</dbReference>
<dbReference type="InterPro" id="IPR011009">
    <property type="entry name" value="Kinase-like_dom_sf"/>
</dbReference>
<keyword evidence="4" id="KW-0547">Nucleotide-binding</keyword>
<dbReference type="GO" id="GO:0004674">
    <property type="term" value="F:protein serine/threonine kinase activity"/>
    <property type="evidence" value="ECO:0007669"/>
    <property type="project" value="UniProtKB-KW"/>
</dbReference>
<feature type="domain" description="Protein kinase" evidence="7">
    <location>
        <begin position="18"/>
        <end position="256"/>
    </location>
</feature>
<reference evidence="8" key="1">
    <citation type="submission" date="2022-01" db="UniProtKB">
        <authorList>
            <consortium name="EnsemblMetazoa"/>
        </authorList>
    </citation>
    <scope>IDENTIFICATION</scope>
</reference>
<dbReference type="Gene3D" id="3.30.200.20">
    <property type="entry name" value="Phosphorylase Kinase, domain 1"/>
    <property type="match status" value="1"/>
</dbReference>
<keyword evidence="9" id="KW-1185">Reference proteome</keyword>
<sequence length="309" mass="35433">MTEMEDLVNCHGNIEDRYILGDIIAKGQFSTVYKCLYKGKTERACRIYNKKDVNKEKIKNQLEQIIKIRHTNLIHIFEGFETKDEVMFLCERITGEELFERIVTLGHYSEVQAAHVTHSILSALECLHSKGIVHGDIRPESLIYQSEDPEAILKLRDVSFASHTPSTYTTVYVAPENEDVPTISGDIWSLGIVLYVMLFGLEPETDASEYIEISPGLSVPSWEDVSYSVKHLLREMLSSKPSVRLSAKEALLHPWVNGESTKQTHMEGAVERLKQFNARRKFRVATKVVLMTQKMSHHCHHPNRTKEHR</sequence>
<dbReference type="KEGG" id="clec:106663850"/>
<evidence type="ECO:0000256" key="2">
    <source>
        <dbReference type="ARBA" id="ARBA00022527"/>
    </source>
</evidence>
<dbReference type="PROSITE" id="PS50011">
    <property type="entry name" value="PROTEIN_KINASE_DOM"/>
    <property type="match status" value="1"/>
</dbReference>
<dbReference type="AlphaFoldDB" id="A0A8I6RJK7"/>
<evidence type="ECO:0000313" key="9">
    <source>
        <dbReference type="Proteomes" id="UP000494040"/>
    </source>
</evidence>
<dbReference type="EnsemblMetazoa" id="XM_014389010.2">
    <property type="protein sequence ID" value="XP_014244496.1"/>
    <property type="gene ID" value="LOC106663850"/>
</dbReference>
<dbReference type="GeneID" id="106663850"/>
<dbReference type="Gene3D" id="6.10.140.620">
    <property type="match status" value="1"/>
</dbReference>
<dbReference type="SMART" id="SM00220">
    <property type="entry name" value="S_TKc"/>
    <property type="match status" value="1"/>
</dbReference>
<evidence type="ECO:0000256" key="5">
    <source>
        <dbReference type="ARBA" id="ARBA00022777"/>
    </source>
</evidence>
<evidence type="ECO:0000259" key="7">
    <source>
        <dbReference type="PROSITE" id="PS50011"/>
    </source>
</evidence>
<accession>A0A8I6RJK7</accession>
<dbReference type="RefSeq" id="XP_014244495.1">
    <property type="nucleotide sequence ID" value="XM_014389009.2"/>
</dbReference>
<keyword evidence="6" id="KW-0067">ATP-binding</keyword>
<dbReference type="PANTHER" id="PTHR24349">
    <property type="entry name" value="SERINE/THREONINE-PROTEIN KINASE"/>
    <property type="match status" value="1"/>
</dbReference>
<keyword evidence="3" id="KW-0808">Transferase</keyword>
<organism evidence="8 9">
    <name type="scientific">Cimex lectularius</name>
    <name type="common">Bed bug</name>
    <name type="synonym">Acanthia lectularia</name>
    <dbReference type="NCBI Taxonomy" id="79782"/>
    <lineage>
        <taxon>Eukaryota</taxon>
        <taxon>Metazoa</taxon>
        <taxon>Ecdysozoa</taxon>
        <taxon>Arthropoda</taxon>
        <taxon>Hexapoda</taxon>
        <taxon>Insecta</taxon>
        <taxon>Pterygota</taxon>
        <taxon>Neoptera</taxon>
        <taxon>Paraneoptera</taxon>
        <taxon>Hemiptera</taxon>
        <taxon>Heteroptera</taxon>
        <taxon>Panheteroptera</taxon>
        <taxon>Cimicomorpha</taxon>
        <taxon>Cimicidae</taxon>
        <taxon>Cimex</taxon>
    </lineage>
</organism>
<evidence type="ECO:0000256" key="3">
    <source>
        <dbReference type="ARBA" id="ARBA00022679"/>
    </source>
</evidence>